<feature type="region of interest" description="Disordered" evidence="1">
    <location>
        <begin position="134"/>
        <end position="158"/>
    </location>
</feature>
<dbReference type="AlphaFoldDB" id="A0A699IZH5"/>
<comment type="caution">
    <text evidence="2">The sequence shown here is derived from an EMBL/GenBank/DDBJ whole genome shotgun (WGS) entry which is preliminary data.</text>
</comment>
<dbReference type="EMBL" id="BKCJ010352457">
    <property type="protein sequence ID" value="GEZ99138.1"/>
    <property type="molecule type" value="Genomic_DNA"/>
</dbReference>
<name>A0A699IZH5_TANCI</name>
<evidence type="ECO:0000313" key="2">
    <source>
        <dbReference type="EMBL" id="GEZ99138.1"/>
    </source>
</evidence>
<reference evidence="2" key="1">
    <citation type="journal article" date="2019" name="Sci. Rep.">
        <title>Draft genome of Tanacetum cinerariifolium, the natural source of mosquito coil.</title>
        <authorList>
            <person name="Yamashiro T."/>
            <person name="Shiraishi A."/>
            <person name="Satake H."/>
            <person name="Nakayama K."/>
        </authorList>
    </citation>
    <scope>NUCLEOTIDE SEQUENCE</scope>
</reference>
<organism evidence="2">
    <name type="scientific">Tanacetum cinerariifolium</name>
    <name type="common">Dalmatian daisy</name>
    <name type="synonym">Chrysanthemum cinerariifolium</name>
    <dbReference type="NCBI Taxonomy" id="118510"/>
    <lineage>
        <taxon>Eukaryota</taxon>
        <taxon>Viridiplantae</taxon>
        <taxon>Streptophyta</taxon>
        <taxon>Embryophyta</taxon>
        <taxon>Tracheophyta</taxon>
        <taxon>Spermatophyta</taxon>
        <taxon>Magnoliopsida</taxon>
        <taxon>eudicotyledons</taxon>
        <taxon>Gunneridae</taxon>
        <taxon>Pentapetalae</taxon>
        <taxon>asterids</taxon>
        <taxon>campanulids</taxon>
        <taxon>Asterales</taxon>
        <taxon>Asteraceae</taxon>
        <taxon>Asteroideae</taxon>
        <taxon>Anthemideae</taxon>
        <taxon>Anthemidinae</taxon>
        <taxon>Tanacetum</taxon>
    </lineage>
</organism>
<proteinExistence type="predicted"/>
<gene>
    <name evidence="2" type="ORF">Tci_571111</name>
</gene>
<protein>
    <submittedName>
        <fullName evidence="2">Uncharacterized protein</fullName>
    </submittedName>
</protein>
<feature type="region of interest" description="Disordered" evidence="1">
    <location>
        <begin position="183"/>
        <end position="231"/>
    </location>
</feature>
<feature type="compositionally biased region" description="Basic and acidic residues" evidence="1">
    <location>
        <begin position="200"/>
        <end position="231"/>
    </location>
</feature>
<sequence>MWCRWYTYTPLNHKKTKKHQRHENGTTTGVVSRSVSRAVLNGAGYYVWREREWHHHWSGEPVRFSRAFLTPPRGLETVVPFPKSDATSTKCQRYQKLNGTTFAGASVGTRKSGAVGKFLAMVESEKAIVKDIQNDKGKGAEHHHLKGKGKVDNHDDDDDLDSLDLANRIKKLKEDFGRLLKANKGKEAKKTKKAKKAREAKKAKEAKKSKDVELKANEAELKAKKANEAKE</sequence>
<feature type="non-terminal residue" evidence="2">
    <location>
        <position position="231"/>
    </location>
</feature>
<accession>A0A699IZH5</accession>
<evidence type="ECO:0000256" key="1">
    <source>
        <dbReference type="SAM" id="MobiDB-lite"/>
    </source>
</evidence>
<feature type="compositionally biased region" description="Basic residues" evidence="1">
    <location>
        <begin position="189"/>
        <end position="199"/>
    </location>
</feature>